<feature type="non-terminal residue" evidence="1">
    <location>
        <position position="79"/>
    </location>
</feature>
<name>A0AAD6ALX1_9TELE</name>
<evidence type="ECO:0000313" key="2">
    <source>
        <dbReference type="Proteomes" id="UP001219934"/>
    </source>
</evidence>
<dbReference type="Proteomes" id="UP001219934">
    <property type="component" value="Unassembled WGS sequence"/>
</dbReference>
<sequence length="79" mass="8617">MPHKGCARVLPTSLGNGWRWPIKLGCRMEMCDPSTAPTHCGTPYLCSKNNAISSNFSAFGHGMNSGRNRLTTEEQNSCT</sequence>
<dbReference type="EMBL" id="JAPTMU010000018">
    <property type="protein sequence ID" value="KAJ4927890.1"/>
    <property type="molecule type" value="Genomic_DNA"/>
</dbReference>
<comment type="caution">
    <text evidence="1">The sequence shown here is derived from an EMBL/GenBank/DDBJ whole genome shotgun (WGS) entry which is preliminary data.</text>
</comment>
<evidence type="ECO:0000313" key="1">
    <source>
        <dbReference type="EMBL" id="KAJ4927890.1"/>
    </source>
</evidence>
<proteinExistence type="predicted"/>
<reference evidence="1" key="1">
    <citation type="submission" date="2022-11" db="EMBL/GenBank/DDBJ databases">
        <title>Chromosome-level genome of Pogonophryne albipinna.</title>
        <authorList>
            <person name="Jo E."/>
        </authorList>
    </citation>
    <scope>NUCLEOTIDE SEQUENCE</scope>
    <source>
        <strain evidence="1">SGF0006</strain>
        <tissue evidence="1">Muscle</tissue>
    </source>
</reference>
<organism evidence="1 2">
    <name type="scientific">Pogonophryne albipinna</name>
    <dbReference type="NCBI Taxonomy" id="1090488"/>
    <lineage>
        <taxon>Eukaryota</taxon>
        <taxon>Metazoa</taxon>
        <taxon>Chordata</taxon>
        <taxon>Craniata</taxon>
        <taxon>Vertebrata</taxon>
        <taxon>Euteleostomi</taxon>
        <taxon>Actinopterygii</taxon>
        <taxon>Neopterygii</taxon>
        <taxon>Teleostei</taxon>
        <taxon>Neoteleostei</taxon>
        <taxon>Acanthomorphata</taxon>
        <taxon>Eupercaria</taxon>
        <taxon>Perciformes</taxon>
        <taxon>Notothenioidei</taxon>
        <taxon>Pogonophryne</taxon>
    </lineage>
</organism>
<accession>A0AAD6ALX1</accession>
<dbReference type="AlphaFoldDB" id="A0AAD6ALX1"/>
<keyword evidence="2" id="KW-1185">Reference proteome</keyword>
<gene>
    <name evidence="1" type="ORF">JOQ06_015691</name>
</gene>
<protein>
    <submittedName>
        <fullName evidence="1">Uncharacterized protein</fullName>
    </submittedName>
</protein>